<name>A0ACC3SRN0_LIPKO</name>
<proteinExistence type="predicted"/>
<accession>A0ACC3SRN0</accession>
<dbReference type="Proteomes" id="UP001433508">
    <property type="component" value="Unassembled WGS sequence"/>
</dbReference>
<evidence type="ECO:0000313" key="2">
    <source>
        <dbReference type="Proteomes" id="UP001433508"/>
    </source>
</evidence>
<protein>
    <submittedName>
        <fullName evidence="1">Uncharacterized protein</fullName>
    </submittedName>
</protein>
<organism evidence="1 2">
    <name type="scientific">Lipomyces kononenkoae</name>
    <name type="common">Yeast</name>
    <dbReference type="NCBI Taxonomy" id="34357"/>
    <lineage>
        <taxon>Eukaryota</taxon>
        <taxon>Fungi</taxon>
        <taxon>Dikarya</taxon>
        <taxon>Ascomycota</taxon>
        <taxon>Saccharomycotina</taxon>
        <taxon>Lipomycetes</taxon>
        <taxon>Lipomycetales</taxon>
        <taxon>Lipomycetaceae</taxon>
        <taxon>Lipomyces</taxon>
    </lineage>
</organism>
<feature type="non-terminal residue" evidence="1">
    <location>
        <position position="91"/>
    </location>
</feature>
<comment type="caution">
    <text evidence="1">The sequence shown here is derived from an EMBL/GenBank/DDBJ whole genome shotgun (WGS) entry which is preliminary data.</text>
</comment>
<keyword evidence="2" id="KW-1185">Reference proteome</keyword>
<sequence length="91" mass="10537">MARLSGPRPSLIADPRLDELDGEVRQFIEDRTEENTPEIPAERLNEVLRGVLNDETPEGTEIREVYRVCWLDARSALMECEKLRRDAKRTV</sequence>
<dbReference type="EMBL" id="MU971502">
    <property type="protein sequence ID" value="KAK9234205.1"/>
    <property type="molecule type" value="Genomic_DNA"/>
</dbReference>
<reference evidence="2" key="1">
    <citation type="journal article" date="2024" name="Front. Bioeng. Biotechnol.">
        <title>Genome-scale model development and genomic sequencing of the oleaginous clade Lipomyces.</title>
        <authorList>
            <person name="Czajka J.J."/>
            <person name="Han Y."/>
            <person name="Kim J."/>
            <person name="Mondo S.J."/>
            <person name="Hofstad B.A."/>
            <person name="Robles A."/>
            <person name="Haridas S."/>
            <person name="Riley R."/>
            <person name="LaButti K."/>
            <person name="Pangilinan J."/>
            <person name="Andreopoulos W."/>
            <person name="Lipzen A."/>
            <person name="Yan J."/>
            <person name="Wang M."/>
            <person name="Ng V."/>
            <person name="Grigoriev I.V."/>
            <person name="Spatafora J.W."/>
            <person name="Magnuson J.K."/>
            <person name="Baker S.E."/>
            <person name="Pomraning K.R."/>
        </authorList>
    </citation>
    <scope>NUCLEOTIDE SEQUENCE [LARGE SCALE GENOMIC DNA]</scope>
    <source>
        <strain evidence="2">CBS 7786</strain>
    </source>
</reference>
<evidence type="ECO:0000313" key="1">
    <source>
        <dbReference type="EMBL" id="KAK9234205.1"/>
    </source>
</evidence>
<gene>
    <name evidence="1" type="ORF">V1525DRAFT_391685</name>
</gene>